<evidence type="ECO:0000256" key="5">
    <source>
        <dbReference type="ARBA" id="ARBA00022898"/>
    </source>
</evidence>
<evidence type="ECO:0000313" key="12">
    <source>
        <dbReference type="Proteomes" id="UP000182011"/>
    </source>
</evidence>
<evidence type="ECO:0000313" key="11">
    <source>
        <dbReference type="EMBL" id="CUU06350.1"/>
    </source>
</evidence>
<keyword evidence="4 8" id="KW-0808">Transferase</keyword>
<keyword evidence="11" id="KW-0456">Lyase</keyword>
<evidence type="ECO:0000313" key="10">
    <source>
        <dbReference type="EMBL" id="CUS89250.1"/>
    </source>
</evidence>
<dbReference type="InterPro" id="IPR020578">
    <property type="entry name" value="Aminotrans_V_PyrdxlP_BS"/>
</dbReference>
<comment type="function">
    <text evidence="2 8">Catalyzes the removal of elemental sulfur and selenium atoms from L-cysteine, L-cystine, L-selenocysteine, and L-selenocystine to produce L-alanine.</text>
</comment>
<accession>A0A0P1LG33</accession>
<dbReference type="Pfam" id="PF00266">
    <property type="entry name" value="Aminotran_5"/>
    <property type="match status" value="1"/>
</dbReference>
<dbReference type="CDD" id="cd06453">
    <property type="entry name" value="SufS_like"/>
    <property type="match status" value="1"/>
</dbReference>
<proteinExistence type="inferred from homology"/>
<dbReference type="InterPro" id="IPR000192">
    <property type="entry name" value="Aminotrans_V_dom"/>
</dbReference>
<dbReference type="GO" id="GO:0016829">
    <property type="term" value="F:lyase activity"/>
    <property type="evidence" value="ECO:0007669"/>
    <property type="project" value="UniProtKB-KW"/>
</dbReference>
<dbReference type="InterPro" id="IPR015424">
    <property type="entry name" value="PyrdxlP-dep_Trfase"/>
</dbReference>
<dbReference type="EMBL" id="CZVI01000017">
    <property type="protein sequence ID" value="CUS89250.1"/>
    <property type="molecule type" value="Genomic_DNA"/>
</dbReference>
<evidence type="ECO:0000256" key="1">
    <source>
        <dbReference type="ARBA" id="ARBA00001933"/>
    </source>
</evidence>
<evidence type="ECO:0000256" key="6">
    <source>
        <dbReference type="ARBA" id="ARBA00050776"/>
    </source>
</evidence>
<comment type="catalytic activity">
    <reaction evidence="6 8">
        <text>(sulfur carrier)-H + L-cysteine = (sulfur carrier)-SH + L-alanine</text>
        <dbReference type="Rhea" id="RHEA:43892"/>
        <dbReference type="Rhea" id="RHEA-COMP:14737"/>
        <dbReference type="Rhea" id="RHEA-COMP:14739"/>
        <dbReference type="ChEBI" id="CHEBI:29917"/>
        <dbReference type="ChEBI" id="CHEBI:35235"/>
        <dbReference type="ChEBI" id="CHEBI:57972"/>
        <dbReference type="ChEBI" id="CHEBI:64428"/>
        <dbReference type="EC" id="2.8.1.7"/>
    </reaction>
</comment>
<accession>A0A0P1M8L5</accession>
<dbReference type="SUPFAM" id="SSF53383">
    <property type="entry name" value="PLP-dependent transferases"/>
    <property type="match status" value="1"/>
</dbReference>
<dbReference type="EMBL" id="FAOP01000006">
    <property type="protein sequence ID" value="CUU06350.1"/>
    <property type="molecule type" value="Genomic_DNA"/>
</dbReference>
<dbReference type="Gene3D" id="3.40.640.10">
    <property type="entry name" value="Type I PLP-dependent aspartate aminotransferase-like (Major domain)"/>
    <property type="match status" value="1"/>
</dbReference>
<dbReference type="GO" id="GO:0031071">
    <property type="term" value="F:cysteine desulfurase activity"/>
    <property type="evidence" value="ECO:0007669"/>
    <property type="project" value="UniProtKB-UniRule"/>
</dbReference>
<accession>A0A0S4N591</accession>
<organism evidence="11 12">
    <name type="scientific">Candidatus Kryptonium thompsonii</name>
    <dbReference type="NCBI Taxonomy" id="1633631"/>
    <lineage>
        <taxon>Bacteria</taxon>
        <taxon>Pseudomonadati</taxon>
        <taxon>Candidatus Kryptoniota</taxon>
        <taxon>Candidatus Kryptonium</taxon>
    </lineage>
</organism>
<reference evidence="10 13" key="1">
    <citation type="submission" date="2015-11" db="EMBL/GenBank/DDBJ databases">
        <authorList>
            <person name="Varghese N."/>
        </authorList>
    </citation>
    <scope>NUCLEOTIDE SEQUENCE [LARGE SCALE GENOMIC DNA]</scope>
    <source>
        <strain evidence="10 13">JGI-8</strain>
    </source>
</reference>
<accession>A0A0P1LUP9</accession>
<accession>A0A0P1MP54</accession>
<gene>
    <name evidence="11" type="ORF">JGI4_01471</name>
    <name evidence="10" type="ORF">JGI8_01292</name>
</gene>
<dbReference type="PANTHER" id="PTHR43586">
    <property type="entry name" value="CYSTEINE DESULFURASE"/>
    <property type="match status" value="1"/>
</dbReference>
<accession>A0A0P1ME54</accession>
<evidence type="ECO:0000259" key="9">
    <source>
        <dbReference type="Pfam" id="PF00266"/>
    </source>
</evidence>
<accession>A0A0P1M3P3</accession>
<dbReference type="InterPro" id="IPR015422">
    <property type="entry name" value="PyrdxlP-dep_Trfase_small"/>
</dbReference>
<name>A0A0P1M3P3_9BACT</name>
<accession>A0A0P1LVV6</accession>
<dbReference type="InterPro" id="IPR015421">
    <property type="entry name" value="PyrdxlP-dep_Trfase_major"/>
</dbReference>
<accession>A0A0N7MZZ6</accession>
<accession>A0A0P1LKL5</accession>
<dbReference type="AlphaFoldDB" id="A0A0P1M3P3"/>
<dbReference type="STRING" id="1633631.GCA_001442925_01466"/>
<evidence type="ECO:0000256" key="8">
    <source>
        <dbReference type="RuleBase" id="RU004506"/>
    </source>
</evidence>
<dbReference type="Proteomes" id="UP000182200">
    <property type="component" value="Unassembled WGS sequence"/>
</dbReference>
<comment type="cofactor">
    <cofactor evidence="1 7">
        <name>pyridoxal 5'-phosphate</name>
        <dbReference type="ChEBI" id="CHEBI:597326"/>
    </cofactor>
</comment>
<keyword evidence="13" id="KW-1185">Reference proteome</keyword>
<dbReference type="Gene3D" id="3.90.1150.10">
    <property type="entry name" value="Aspartate Aminotransferase, domain 1"/>
    <property type="match status" value="1"/>
</dbReference>
<evidence type="ECO:0000256" key="3">
    <source>
        <dbReference type="ARBA" id="ARBA00010447"/>
    </source>
</evidence>
<feature type="domain" description="Aminotransferase class V" evidence="9">
    <location>
        <begin position="36"/>
        <end position="404"/>
    </location>
</feature>
<dbReference type="EC" id="2.8.1.7" evidence="8"/>
<dbReference type="RefSeq" id="WP_047133857.1">
    <property type="nucleotide sequence ID" value="NZ_CZVI01000017.1"/>
</dbReference>
<evidence type="ECO:0000256" key="4">
    <source>
        <dbReference type="ARBA" id="ARBA00022679"/>
    </source>
</evidence>
<reference evidence="11 12" key="2">
    <citation type="submission" date="2015-11" db="EMBL/GenBank/DDBJ databases">
        <authorList>
            <person name="Zhang Y."/>
            <person name="Guo Z."/>
        </authorList>
    </citation>
    <scope>NUCLEOTIDE SEQUENCE [LARGE SCALE GENOMIC DNA]</scope>
    <source>
        <strain evidence="11">JGI-4</strain>
    </source>
</reference>
<dbReference type="InterPro" id="IPR016454">
    <property type="entry name" value="Cysteine_dSase"/>
</dbReference>
<comment type="similarity">
    <text evidence="3 8">Belongs to the class-V pyridoxal-phosphate-dependent aminotransferase family. Csd subfamily.</text>
</comment>
<dbReference type="PROSITE" id="PS00595">
    <property type="entry name" value="AA_TRANSFER_CLASS_5"/>
    <property type="match status" value="1"/>
</dbReference>
<keyword evidence="5 8" id="KW-0663">Pyridoxal phosphate</keyword>
<dbReference type="NCBIfam" id="TIGR01979">
    <property type="entry name" value="sufS"/>
    <property type="match status" value="1"/>
</dbReference>
<dbReference type="InterPro" id="IPR010970">
    <property type="entry name" value="Cys_dSase_SufS"/>
</dbReference>
<evidence type="ECO:0000313" key="13">
    <source>
        <dbReference type="Proteomes" id="UP000182200"/>
    </source>
</evidence>
<dbReference type="PIRSF" id="PIRSF005572">
    <property type="entry name" value="NifS"/>
    <property type="match status" value="1"/>
</dbReference>
<evidence type="ECO:0000256" key="2">
    <source>
        <dbReference type="ARBA" id="ARBA00002824"/>
    </source>
</evidence>
<dbReference type="GO" id="GO:0006534">
    <property type="term" value="P:cysteine metabolic process"/>
    <property type="evidence" value="ECO:0007669"/>
    <property type="project" value="UniProtKB-UniRule"/>
</dbReference>
<sequence length="417" mass="47059">MQGQNQEILTGKIDVEKIRNDFPILNRLVNGYPIAYFDNAATTQRPRQVIDAVKNFYESMNANIHRAVHTLSYEATLAYEEAHKKVARFINANSWREIIFTRNATEAVNLVAYAWGLANLREGDEVIVTIMEHHSNIVPWQWLRKFKGIVLKFVDITDDGYLKVEEFEKLITEKTKLVGVVHASNVLGTINPVKEITQIAKSRGCYVLIDGAQSTPHIKIDVQDIGCDFFVASGHKMLGPTGIGFLYARREILESMEPFLYGGDMISTVTTEGATWNELPWKFEAGTPNVAGGIGLGAAVDYLQNIGMDKVFEHEKELLNYAFEKMAEIPEIEIYGPRENRLGVISFNIRGIHPHDVAGVLDQHGIAVRSGNHCTQPLLTRLGVENTVRASFYIYNTFDEIDRFVEALKKVIKIFKR</sequence>
<dbReference type="PANTHER" id="PTHR43586:SF8">
    <property type="entry name" value="CYSTEINE DESULFURASE 1, CHLOROPLASTIC"/>
    <property type="match status" value="1"/>
</dbReference>
<dbReference type="GO" id="GO:0030170">
    <property type="term" value="F:pyridoxal phosphate binding"/>
    <property type="evidence" value="ECO:0007669"/>
    <property type="project" value="UniProtKB-UniRule"/>
</dbReference>
<evidence type="ECO:0000256" key="7">
    <source>
        <dbReference type="RuleBase" id="RU004504"/>
    </source>
</evidence>
<dbReference type="Proteomes" id="UP000182011">
    <property type="component" value="Unassembled WGS sequence"/>
</dbReference>
<protein>
    <recommendedName>
        <fullName evidence="8">Cysteine desulfurase</fullName>
        <ecNumber evidence="8">2.8.1.7</ecNumber>
    </recommendedName>
</protein>